<gene>
    <name evidence="1" type="ORF">N7515_001492</name>
</gene>
<dbReference type="AlphaFoldDB" id="A0A9W9HAB0"/>
<evidence type="ECO:0000313" key="1">
    <source>
        <dbReference type="EMBL" id="KAJ5142705.1"/>
    </source>
</evidence>
<reference evidence="1" key="2">
    <citation type="journal article" date="2023" name="IMA Fungus">
        <title>Comparative genomic study of the Penicillium genus elucidates a diverse pangenome and 15 lateral gene transfer events.</title>
        <authorList>
            <person name="Petersen C."/>
            <person name="Sorensen T."/>
            <person name="Nielsen M.R."/>
            <person name="Sondergaard T.E."/>
            <person name="Sorensen J.L."/>
            <person name="Fitzpatrick D.A."/>
            <person name="Frisvad J.C."/>
            <person name="Nielsen K.L."/>
        </authorList>
    </citation>
    <scope>NUCLEOTIDE SEQUENCE</scope>
    <source>
        <strain evidence="1">IBT 22155</strain>
    </source>
</reference>
<name>A0A9W9HAB0_9EURO</name>
<dbReference type="OrthoDB" id="4277990at2759"/>
<sequence>MPRRGMFFRADGSNILEPEGPILWVTVHFSMASGRFRPTSSESMMRLVAERCRSGDATISLRPLHHDQPCCLSLPVGRGPRREHILGYAADVADWHWLEIVASREWVDIDRILAYQPWWVGVA</sequence>
<protein>
    <submittedName>
        <fullName evidence="1">Uncharacterized protein</fullName>
    </submittedName>
</protein>
<comment type="caution">
    <text evidence="1">The sequence shown here is derived from an EMBL/GenBank/DDBJ whole genome shotgun (WGS) entry which is preliminary data.</text>
</comment>
<evidence type="ECO:0000313" key="2">
    <source>
        <dbReference type="Proteomes" id="UP001149079"/>
    </source>
</evidence>
<dbReference type="Proteomes" id="UP001149079">
    <property type="component" value="Unassembled WGS sequence"/>
</dbReference>
<proteinExistence type="predicted"/>
<organism evidence="1 2">
    <name type="scientific">Penicillium bovifimosum</name>
    <dbReference type="NCBI Taxonomy" id="126998"/>
    <lineage>
        <taxon>Eukaryota</taxon>
        <taxon>Fungi</taxon>
        <taxon>Dikarya</taxon>
        <taxon>Ascomycota</taxon>
        <taxon>Pezizomycotina</taxon>
        <taxon>Eurotiomycetes</taxon>
        <taxon>Eurotiomycetidae</taxon>
        <taxon>Eurotiales</taxon>
        <taxon>Aspergillaceae</taxon>
        <taxon>Penicillium</taxon>
    </lineage>
</organism>
<dbReference type="EMBL" id="JAPQKL010000002">
    <property type="protein sequence ID" value="KAJ5142705.1"/>
    <property type="molecule type" value="Genomic_DNA"/>
</dbReference>
<dbReference type="GeneID" id="81401406"/>
<reference evidence="1" key="1">
    <citation type="submission" date="2022-11" db="EMBL/GenBank/DDBJ databases">
        <authorList>
            <person name="Petersen C."/>
        </authorList>
    </citation>
    <scope>NUCLEOTIDE SEQUENCE</scope>
    <source>
        <strain evidence="1">IBT 22155</strain>
    </source>
</reference>
<dbReference type="RefSeq" id="XP_056524349.1">
    <property type="nucleotide sequence ID" value="XM_056662236.1"/>
</dbReference>
<keyword evidence="2" id="KW-1185">Reference proteome</keyword>
<accession>A0A9W9HAB0</accession>